<organism evidence="1">
    <name type="scientific">Nothobranchius korthausae</name>
    <dbReference type="NCBI Taxonomy" id="1143690"/>
    <lineage>
        <taxon>Eukaryota</taxon>
        <taxon>Metazoa</taxon>
        <taxon>Chordata</taxon>
        <taxon>Craniata</taxon>
        <taxon>Vertebrata</taxon>
        <taxon>Euteleostomi</taxon>
        <taxon>Actinopterygii</taxon>
        <taxon>Neopterygii</taxon>
        <taxon>Teleostei</taxon>
        <taxon>Neoteleostei</taxon>
        <taxon>Acanthomorphata</taxon>
        <taxon>Ovalentaria</taxon>
        <taxon>Atherinomorphae</taxon>
        <taxon>Cyprinodontiformes</taxon>
        <taxon>Nothobranchiidae</taxon>
        <taxon>Nothobranchius</taxon>
    </lineage>
</organism>
<feature type="non-terminal residue" evidence="1">
    <location>
        <position position="94"/>
    </location>
</feature>
<reference evidence="1" key="2">
    <citation type="submission" date="2016-06" db="EMBL/GenBank/DDBJ databases">
        <title>The genome of a short-lived fish provides insights into sex chromosome evolution and the genetic control of aging.</title>
        <authorList>
            <person name="Reichwald K."/>
            <person name="Felder M."/>
            <person name="Petzold A."/>
            <person name="Koch P."/>
            <person name="Groth M."/>
            <person name="Platzer M."/>
        </authorList>
    </citation>
    <scope>NUCLEOTIDE SEQUENCE</scope>
    <source>
        <tissue evidence="1">Brain</tissue>
    </source>
</reference>
<protein>
    <submittedName>
        <fullName evidence="1">Uncharacterized protein</fullName>
    </submittedName>
</protein>
<accession>A0A1A8FV88</accession>
<sequence length="94" mass="11105">TIKQDRFMNKTRGLNRLEEDRLTDEDEELIQLLTLMKSNTNKEIQENSDAIKHLQNYQIKHGFVGSVLFIIVHHNSQNYDYYDHHNLFSGLEAS</sequence>
<dbReference type="EMBL" id="HAEB01016375">
    <property type="protein sequence ID" value="SBQ62902.1"/>
    <property type="molecule type" value="Transcribed_RNA"/>
</dbReference>
<feature type="non-terminal residue" evidence="1">
    <location>
        <position position="1"/>
    </location>
</feature>
<evidence type="ECO:0000313" key="1">
    <source>
        <dbReference type="EMBL" id="SBQ62902.1"/>
    </source>
</evidence>
<reference evidence="1" key="1">
    <citation type="submission" date="2016-05" db="EMBL/GenBank/DDBJ databases">
        <authorList>
            <person name="Lavstsen T."/>
            <person name="Jespersen J.S."/>
        </authorList>
    </citation>
    <scope>NUCLEOTIDE SEQUENCE</scope>
    <source>
        <tissue evidence="1">Brain</tissue>
    </source>
</reference>
<gene>
    <name evidence="1" type="primary">Nfu_g_1_014861</name>
</gene>
<proteinExistence type="predicted"/>
<dbReference type="AlphaFoldDB" id="A0A1A8FV88"/>
<name>A0A1A8FV88_9TELE</name>